<dbReference type="InterPro" id="IPR015422">
    <property type="entry name" value="PyrdxlP-dep_Trfase_small"/>
</dbReference>
<name>A0A9D5C738_9LILI</name>
<feature type="repeat" description="PPR" evidence="2">
    <location>
        <begin position="156"/>
        <end position="186"/>
    </location>
</feature>
<dbReference type="GO" id="GO:0030170">
    <property type="term" value="F:pyridoxal phosphate binding"/>
    <property type="evidence" value="ECO:0007669"/>
    <property type="project" value="InterPro"/>
</dbReference>
<dbReference type="PANTHER" id="PTHR45613">
    <property type="entry name" value="PENTATRICOPEPTIDE REPEAT-CONTAINING PROTEIN"/>
    <property type="match status" value="1"/>
</dbReference>
<gene>
    <name evidence="4" type="ORF">J5N97_024814</name>
</gene>
<dbReference type="PANTHER" id="PTHR45613:SF207">
    <property type="entry name" value="OS08G0300700 PROTEIN"/>
    <property type="match status" value="1"/>
</dbReference>
<dbReference type="PROSITE" id="PS51375">
    <property type="entry name" value="PPR"/>
    <property type="match status" value="1"/>
</dbReference>
<evidence type="ECO:0000313" key="4">
    <source>
        <dbReference type="EMBL" id="KAJ0967897.1"/>
    </source>
</evidence>
<accession>A0A9D5C738</accession>
<dbReference type="InterPro" id="IPR004839">
    <property type="entry name" value="Aminotransferase_I/II_large"/>
</dbReference>
<dbReference type="Gene3D" id="3.90.1150.10">
    <property type="entry name" value="Aspartate Aminotransferase, domain 1"/>
    <property type="match status" value="1"/>
</dbReference>
<dbReference type="Pfam" id="PF12854">
    <property type="entry name" value="PPR_1"/>
    <property type="match status" value="1"/>
</dbReference>
<dbReference type="PRINTS" id="PR00753">
    <property type="entry name" value="ACCSYNTHASE"/>
</dbReference>
<evidence type="ECO:0000256" key="2">
    <source>
        <dbReference type="PROSITE-ProRule" id="PRU00708"/>
    </source>
</evidence>
<dbReference type="InterPro" id="IPR002885">
    <property type="entry name" value="PPR_rpt"/>
</dbReference>
<keyword evidence="1" id="KW-0677">Repeat</keyword>
<feature type="domain" description="Aminotransferase class I/classII large" evidence="3">
    <location>
        <begin position="186"/>
        <end position="251"/>
    </location>
</feature>
<evidence type="ECO:0000259" key="3">
    <source>
        <dbReference type="Pfam" id="PF00155"/>
    </source>
</evidence>
<dbReference type="Gene3D" id="3.40.640.10">
    <property type="entry name" value="Type I PLP-dependent aspartate aminotransferase-like (Major domain)"/>
    <property type="match status" value="1"/>
</dbReference>
<reference evidence="4" key="2">
    <citation type="journal article" date="2022" name="Hortic Res">
        <title>The genome of Dioscorea zingiberensis sheds light on the biosynthesis, origin and evolution of the medicinally important diosgenin saponins.</title>
        <authorList>
            <person name="Li Y."/>
            <person name="Tan C."/>
            <person name="Li Z."/>
            <person name="Guo J."/>
            <person name="Li S."/>
            <person name="Chen X."/>
            <person name="Wang C."/>
            <person name="Dai X."/>
            <person name="Yang H."/>
            <person name="Song W."/>
            <person name="Hou L."/>
            <person name="Xu J."/>
            <person name="Tong Z."/>
            <person name="Xu A."/>
            <person name="Yuan X."/>
            <person name="Wang W."/>
            <person name="Yang Q."/>
            <person name="Chen L."/>
            <person name="Sun Z."/>
            <person name="Wang K."/>
            <person name="Pan B."/>
            <person name="Chen J."/>
            <person name="Bao Y."/>
            <person name="Liu F."/>
            <person name="Qi X."/>
            <person name="Gang D.R."/>
            <person name="Wen J."/>
            <person name="Li J."/>
        </authorList>
    </citation>
    <scope>NUCLEOTIDE SEQUENCE</scope>
    <source>
        <strain evidence="4">Dzin_1.0</strain>
    </source>
</reference>
<dbReference type="Pfam" id="PF13041">
    <property type="entry name" value="PPR_2"/>
    <property type="match status" value="1"/>
</dbReference>
<dbReference type="OrthoDB" id="42736at2759"/>
<protein>
    <recommendedName>
        <fullName evidence="3">Aminotransferase class I/classII large domain-containing protein</fullName>
    </recommendedName>
</protein>
<reference evidence="4" key="1">
    <citation type="submission" date="2021-03" db="EMBL/GenBank/DDBJ databases">
        <authorList>
            <person name="Li Z."/>
            <person name="Yang C."/>
        </authorList>
    </citation>
    <scope>NUCLEOTIDE SEQUENCE</scope>
    <source>
        <strain evidence="4">Dzin_1.0</strain>
        <tissue evidence="4">Leaf</tissue>
    </source>
</reference>
<dbReference type="Proteomes" id="UP001085076">
    <property type="component" value="Miscellaneous, Linkage group lg07"/>
</dbReference>
<keyword evidence="5" id="KW-1185">Reference proteome</keyword>
<organism evidence="4 5">
    <name type="scientific">Dioscorea zingiberensis</name>
    <dbReference type="NCBI Taxonomy" id="325984"/>
    <lineage>
        <taxon>Eukaryota</taxon>
        <taxon>Viridiplantae</taxon>
        <taxon>Streptophyta</taxon>
        <taxon>Embryophyta</taxon>
        <taxon>Tracheophyta</taxon>
        <taxon>Spermatophyta</taxon>
        <taxon>Magnoliopsida</taxon>
        <taxon>Liliopsida</taxon>
        <taxon>Dioscoreales</taxon>
        <taxon>Dioscoreaceae</taxon>
        <taxon>Dioscorea</taxon>
    </lineage>
</organism>
<evidence type="ECO:0000256" key="1">
    <source>
        <dbReference type="ARBA" id="ARBA00022737"/>
    </source>
</evidence>
<sequence>MLPWPSSAPPSATTIDAARKDPLASNINPQQLAVCATSTSTFAPATTLTSSLAAAISTSTPTTMQCIKTLVEPSDRRKVLHRHRLLQLAGINFPFCNKLRQHLLSDNLDGALELFDEMRVRGVKPNVVTYSALVDGLSKGGRVIKVMEVVDKCRPNVITYSGLVDVLCREGRMPEAMEMLDRMRRMSRFRVGIVYSYNESMVRYGRRMSRFGLVSTQTQHLLAVMLSDDECMSKLMVENAKRLSKRQEKFT</sequence>
<dbReference type="InterPro" id="IPR015421">
    <property type="entry name" value="PyrdxlP-dep_Trfase_major"/>
</dbReference>
<dbReference type="Pfam" id="PF00155">
    <property type="entry name" value="Aminotran_1_2"/>
    <property type="match status" value="1"/>
</dbReference>
<dbReference type="NCBIfam" id="TIGR00756">
    <property type="entry name" value="PPR"/>
    <property type="match status" value="2"/>
</dbReference>
<dbReference type="EMBL" id="JAGGNH010000007">
    <property type="protein sequence ID" value="KAJ0967897.1"/>
    <property type="molecule type" value="Genomic_DNA"/>
</dbReference>
<evidence type="ECO:0000313" key="5">
    <source>
        <dbReference type="Proteomes" id="UP001085076"/>
    </source>
</evidence>
<dbReference type="Gene3D" id="1.25.40.10">
    <property type="entry name" value="Tetratricopeptide repeat domain"/>
    <property type="match status" value="1"/>
</dbReference>
<dbReference type="AlphaFoldDB" id="A0A9D5C738"/>
<comment type="caution">
    <text evidence="4">The sequence shown here is derived from an EMBL/GenBank/DDBJ whole genome shotgun (WGS) entry which is preliminary data.</text>
</comment>
<dbReference type="InterPro" id="IPR011990">
    <property type="entry name" value="TPR-like_helical_dom_sf"/>
</dbReference>
<proteinExistence type="predicted"/>